<feature type="transmembrane region" description="Helical" evidence="16">
    <location>
        <begin position="490"/>
        <end position="508"/>
    </location>
</feature>
<dbReference type="Gene3D" id="3.40.50.300">
    <property type="entry name" value="P-loop containing nucleotide triphosphate hydrolases"/>
    <property type="match status" value="1"/>
</dbReference>
<keyword evidence="11" id="KW-0067">ATP-binding</keyword>
<reference evidence="19" key="1">
    <citation type="submission" date="2020-09" db="EMBL/GenBank/DDBJ databases">
        <title>Novel species of Mucilaginibacter isolated from a glacier on the Tibetan Plateau.</title>
        <authorList>
            <person name="Liu Q."/>
            <person name="Xin Y.-H."/>
        </authorList>
    </citation>
    <scope>NUCLEOTIDE SEQUENCE</scope>
    <source>
        <strain evidence="19">ZB1P21</strain>
    </source>
</reference>
<evidence type="ECO:0000256" key="4">
    <source>
        <dbReference type="ARBA" id="ARBA00011903"/>
    </source>
</evidence>
<evidence type="ECO:0000256" key="13">
    <source>
        <dbReference type="ARBA" id="ARBA00023136"/>
    </source>
</evidence>
<dbReference type="GO" id="GO:0004715">
    <property type="term" value="F:non-membrane spanning protein tyrosine kinase activity"/>
    <property type="evidence" value="ECO:0007669"/>
    <property type="project" value="UniProtKB-EC"/>
</dbReference>
<dbReference type="Proteomes" id="UP000619078">
    <property type="component" value="Unassembled WGS sequence"/>
</dbReference>
<dbReference type="InterPro" id="IPR005702">
    <property type="entry name" value="Wzc-like_C"/>
</dbReference>
<dbReference type="InterPro" id="IPR003856">
    <property type="entry name" value="LPS_length_determ_N"/>
</dbReference>
<dbReference type="EC" id="2.7.10.2" evidence="4"/>
<feature type="domain" description="Polysaccharide chain length determinant N-terminal" evidence="17">
    <location>
        <begin position="33"/>
        <end position="112"/>
    </location>
</feature>
<dbReference type="PANTHER" id="PTHR32309">
    <property type="entry name" value="TYROSINE-PROTEIN KINASE"/>
    <property type="match status" value="1"/>
</dbReference>
<evidence type="ECO:0000313" key="19">
    <source>
        <dbReference type="EMBL" id="MBD1394650.1"/>
    </source>
</evidence>
<evidence type="ECO:0000256" key="15">
    <source>
        <dbReference type="ARBA" id="ARBA00051245"/>
    </source>
</evidence>
<feature type="transmembrane region" description="Helical" evidence="16">
    <location>
        <begin position="32"/>
        <end position="52"/>
    </location>
</feature>
<feature type="domain" description="AAA" evidence="18">
    <location>
        <begin position="587"/>
        <end position="712"/>
    </location>
</feature>
<keyword evidence="20" id="KW-1185">Reference proteome</keyword>
<evidence type="ECO:0000256" key="1">
    <source>
        <dbReference type="ARBA" id="ARBA00004429"/>
    </source>
</evidence>
<dbReference type="NCBIfam" id="TIGR01007">
    <property type="entry name" value="eps_fam"/>
    <property type="match status" value="1"/>
</dbReference>
<keyword evidence="5" id="KW-1003">Cell membrane</keyword>
<evidence type="ECO:0000256" key="2">
    <source>
        <dbReference type="ARBA" id="ARBA00007316"/>
    </source>
</evidence>
<keyword evidence="6" id="KW-0997">Cell inner membrane</keyword>
<evidence type="ECO:0000256" key="12">
    <source>
        <dbReference type="ARBA" id="ARBA00022989"/>
    </source>
</evidence>
<dbReference type="InterPro" id="IPR050445">
    <property type="entry name" value="Bact_polysacc_biosynth/exp"/>
</dbReference>
<dbReference type="CDD" id="cd05387">
    <property type="entry name" value="BY-kinase"/>
    <property type="match status" value="1"/>
</dbReference>
<evidence type="ECO:0000256" key="3">
    <source>
        <dbReference type="ARBA" id="ARBA00008883"/>
    </source>
</evidence>
<accession>A0A926NV78</accession>
<keyword evidence="10" id="KW-0418">Kinase</keyword>
<dbReference type="Pfam" id="PF13614">
    <property type="entry name" value="AAA_31"/>
    <property type="match status" value="1"/>
</dbReference>
<evidence type="ECO:0000256" key="14">
    <source>
        <dbReference type="ARBA" id="ARBA00023137"/>
    </source>
</evidence>
<evidence type="ECO:0000256" key="9">
    <source>
        <dbReference type="ARBA" id="ARBA00022741"/>
    </source>
</evidence>
<sequence>MIGQSTDTITNPANVKTDKPVSWVAVFNTYAYHWPLFIIGILMAGAVAFAYLRTVKPAYEVKATLLIKNEKKSSDQQSTSHDIDLLSTPRIIENEIEILGSKQLISQVVNDLQLWTTYQKRDGLSWIDVYKASPVKLTLLQKGTVLPGQLTIKIKDQKTFLLITKDGAPQEFFYNKAYTSGFGKWQLAPTATLRQNIGATIKLTISDPDVTALGYQQSISSSLPNKLATVVELSLTDEVPQRAKEVLDNLIFNYNLADATERDQDAKKTIDSIDKSIELLGGQVTKEEKGIESYKSSRGLTDLTAASLTSQQQRQDNTKDLNNVNVQLGVVEGIESYVNSAKNSGPPSTNGIDDPTLIKSIDRLYELQSKRDVLLETLPQTNPDVRDANLLIQKTQGVIKKNIDNYKETLKSKRNGLQSVNNNIESVIKQIPTQERQFGNLTRNQAGKENILSFLLQKREEFRLSFAAKIKSDRIVDPAYVASVKTKKSVVYALALLLGMGIPAGLIFSRNKLNAGITTSEDITNSVNVPVIGELPFDATQSTIENNVNTNAVSEQFRILRTKLRYLAKDTGEARVTLLTSSIAAEGKSYVSRNLAAALAFASRKTVILELDLRKPKIAEAFKLSKGRLGISDYLIGGVALEQIIQPSGIDNGLDIISSGSVVNNPSELLEKDNLGELINRLKTLYDDIIIDSPPIKLVADAMILSRLADTTLYVVRQGFTKKADLNAIKNLFNQKSELNIHIVFNGIHRLKYGYGDNYNNDYYSSTNGSKSKPSIFSNFSERL</sequence>
<keyword evidence="9" id="KW-0547">Nucleotide-binding</keyword>
<evidence type="ECO:0000256" key="6">
    <source>
        <dbReference type="ARBA" id="ARBA00022519"/>
    </source>
</evidence>
<evidence type="ECO:0000259" key="18">
    <source>
        <dbReference type="Pfam" id="PF13614"/>
    </source>
</evidence>
<dbReference type="InterPro" id="IPR027417">
    <property type="entry name" value="P-loop_NTPase"/>
</dbReference>
<name>A0A926NV78_9SPHI</name>
<comment type="caution">
    <text evidence="19">The sequence shown here is derived from an EMBL/GenBank/DDBJ whole genome shotgun (WGS) entry which is preliminary data.</text>
</comment>
<keyword evidence="13 16" id="KW-0472">Membrane</keyword>
<dbReference type="PANTHER" id="PTHR32309:SF13">
    <property type="entry name" value="FERRIC ENTEROBACTIN TRANSPORT PROTEIN FEPE"/>
    <property type="match status" value="1"/>
</dbReference>
<keyword evidence="7 19" id="KW-0808">Transferase</keyword>
<comment type="catalytic activity">
    <reaction evidence="15">
        <text>L-tyrosyl-[protein] + ATP = O-phospho-L-tyrosyl-[protein] + ADP + H(+)</text>
        <dbReference type="Rhea" id="RHEA:10596"/>
        <dbReference type="Rhea" id="RHEA-COMP:10136"/>
        <dbReference type="Rhea" id="RHEA-COMP:20101"/>
        <dbReference type="ChEBI" id="CHEBI:15378"/>
        <dbReference type="ChEBI" id="CHEBI:30616"/>
        <dbReference type="ChEBI" id="CHEBI:46858"/>
        <dbReference type="ChEBI" id="CHEBI:61978"/>
        <dbReference type="ChEBI" id="CHEBI:456216"/>
        <dbReference type="EC" id="2.7.10.2"/>
    </reaction>
</comment>
<evidence type="ECO:0000256" key="16">
    <source>
        <dbReference type="SAM" id="Phobius"/>
    </source>
</evidence>
<comment type="similarity">
    <text evidence="2">Belongs to the CpsD/CapB family.</text>
</comment>
<proteinExistence type="inferred from homology"/>
<evidence type="ECO:0000256" key="10">
    <source>
        <dbReference type="ARBA" id="ARBA00022777"/>
    </source>
</evidence>
<evidence type="ECO:0000256" key="5">
    <source>
        <dbReference type="ARBA" id="ARBA00022475"/>
    </source>
</evidence>
<dbReference type="AlphaFoldDB" id="A0A926NV78"/>
<dbReference type="GO" id="GO:0005886">
    <property type="term" value="C:plasma membrane"/>
    <property type="evidence" value="ECO:0007669"/>
    <property type="project" value="UniProtKB-SubCell"/>
</dbReference>
<keyword evidence="14" id="KW-0829">Tyrosine-protein kinase</keyword>
<dbReference type="SUPFAM" id="SSF52540">
    <property type="entry name" value="P-loop containing nucleoside triphosphate hydrolases"/>
    <property type="match status" value="1"/>
</dbReference>
<dbReference type="RefSeq" id="WP_191164422.1">
    <property type="nucleotide sequence ID" value="NZ_JACWMX010000006.1"/>
</dbReference>
<gene>
    <name evidence="19" type="ORF">IDJ76_16195</name>
</gene>
<evidence type="ECO:0000256" key="8">
    <source>
        <dbReference type="ARBA" id="ARBA00022692"/>
    </source>
</evidence>
<dbReference type="InterPro" id="IPR025669">
    <property type="entry name" value="AAA_dom"/>
</dbReference>
<keyword evidence="12 16" id="KW-1133">Transmembrane helix</keyword>
<evidence type="ECO:0000256" key="11">
    <source>
        <dbReference type="ARBA" id="ARBA00022840"/>
    </source>
</evidence>
<dbReference type="EMBL" id="JACWMX010000006">
    <property type="protein sequence ID" value="MBD1394650.1"/>
    <property type="molecule type" value="Genomic_DNA"/>
</dbReference>
<evidence type="ECO:0000259" key="17">
    <source>
        <dbReference type="Pfam" id="PF02706"/>
    </source>
</evidence>
<evidence type="ECO:0000313" key="20">
    <source>
        <dbReference type="Proteomes" id="UP000619078"/>
    </source>
</evidence>
<organism evidence="19 20">
    <name type="scientific">Mucilaginibacter glaciei</name>
    <dbReference type="NCBI Taxonomy" id="2772109"/>
    <lineage>
        <taxon>Bacteria</taxon>
        <taxon>Pseudomonadati</taxon>
        <taxon>Bacteroidota</taxon>
        <taxon>Sphingobacteriia</taxon>
        <taxon>Sphingobacteriales</taxon>
        <taxon>Sphingobacteriaceae</taxon>
        <taxon>Mucilaginibacter</taxon>
    </lineage>
</organism>
<comment type="similarity">
    <text evidence="3">Belongs to the etk/wzc family.</text>
</comment>
<protein>
    <recommendedName>
        <fullName evidence="4">non-specific protein-tyrosine kinase</fullName>
        <ecNumber evidence="4">2.7.10.2</ecNumber>
    </recommendedName>
</protein>
<keyword evidence="8 16" id="KW-0812">Transmembrane</keyword>
<comment type="subcellular location">
    <subcellularLocation>
        <location evidence="1">Cell inner membrane</location>
        <topology evidence="1">Multi-pass membrane protein</topology>
    </subcellularLocation>
</comment>
<dbReference type="GO" id="GO:0005524">
    <property type="term" value="F:ATP binding"/>
    <property type="evidence" value="ECO:0007669"/>
    <property type="project" value="UniProtKB-KW"/>
</dbReference>
<dbReference type="Pfam" id="PF02706">
    <property type="entry name" value="Wzz"/>
    <property type="match status" value="1"/>
</dbReference>
<evidence type="ECO:0000256" key="7">
    <source>
        <dbReference type="ARBA" id="ARBA00022679"/>
    </source>
</evidence>